<sequence length="125" mass="14126">MDELAKIGERDEDKVVQIHSRELYLLVETFRAPEVLVGTKYKTVAKKMKPVATALPEGAKKQVEEASKEKSLWDPKKVGHKFTEATLDTLKIGVDGSLLPSEKLQFREMLKKHGKAFAFESWKIG</sequence>
<dbReference type="EMBL" id="JBHFFA010000002">
    <property type="protein sequence ID" value="KAL2641282.1"/>
    <property type="molecule type" value="Genomic_DNA"/>
</dbReference>
<evidence type="ECO:0000313" key="1">
    <source>
        <dbReference type="EMBL" id="KAL2641282.1"/>
    </source>
</evidence>
<reference evidence="1 2" key="1">
    <citation type="submission" date="2024-09" db="EMBL/GenBank/DDBJ databases">
        <title>Chromosome-scale assembly of Riccia fluitans.</title>
        <authorList>
            <person name="Paukszto L."/>
            <person name="Sawicki J."/>
            <person name="Karawczyk K."/>
            <person name="Piernik-Szablinska J."/>
            <person name="Szczecinska M."/>
            <person name="Mazdziarz M."/>
        </authorList>
    </citation>
    <scope>NUCLEOTIDE SEQUENCE [LARGE SCALE GENOMIC DNA]</scope>
    <source>
        <strain evidence="1">Rf_01</strain>
        <tissue evidence="1">Aerial parts of the thallus</tissue>
    </source>
</reference>
<name>A0ABD1Z4L2_9MARC</name>
<protein>
    <submittedName>
        <fullName evidence="1">Uncharacterized protein</fullName>
    </submittedName>
</protein>
<organism evidence="1 2">
    <name type="scientific">Riccia fluitans</name>
    <dbReference type="NCBI Taxonomy" id="41844"/>
    <lineage>
        <taxon>Eukaryota</taxon>
        <taxon>Viridiplantae</taxon>
        <taxon>Streptophyta</taxon>
        <taxon>Embryophyta</taxon>
        <taxon>Marchantiophyta</taxon>
        <taxon>Marchantiopsida</taxon>
        <taxon>Marchantiidae</taxon>
        <taxon>Marchantiales</taxon>
        <taxon>Ricciaceae</taxon>
        <taxon>Riccia</taxon>
    </lineage>
</organism>
<proteinExistence type="predicted"/>
<dbReference type="AlphaFoldDB" id="A0ABD1Z4L2"/>
<dbReference type="Proteomes" id="UP001605036">
    <property type="component" value="Unassembled WGS sequence"/>
</dbReference>
<accession>A0ABD1Z4L2</accession>
<gene>
    <name evidence="1" type="ORF">R1flu_008869</name>
</gene>
<evidence type="ECO:0000313" key="2">
    <source>
        <dbReference type="Proteomes" id="UP001605036"/>
    </source>
</evidence>
<keyword evidence="2" id="KW-1185">Reference proteome</keyword>
<comment type="caution">
    <text evidence="1">The sequence shown here is derived from an EMBL/GenBank/DDBJ whole genome shotgun (WGS) entry which is preliminary data.</text>
</comment>